<dbReference type="PANTHER" id="PTHR34820">
    <property type="entry name" value="INNER MEMBRANE PROTEIN YEBZ"/>
    <property type="match status" value="1"/>
</dbReference>
<proteinExistence type="predicted"/>
<feature type="transmembrane region" description="Helical" evidence="6">
    <location>
        <begin position="248"/>
        <end position="270"/>
    </location>
</feature>
<dbReference type="GO" id="GO:0005886">
    <property type="term" value="C:plasma membrane"/>
    <property type="evidence" value="ECO:0007669"/>
    <property type="project" value="UniProtKB-SubCell"/>
</dbReference>
<dbReference type="RefSeq" id="WP_180893251.1">
    <property type="nucleotide sequence ID" value="NZ_JACCKD010000004.1"/>
</dbReference>
<feature type="transmembrane region" description="Helical" evidence="6">
    <location>
        <begin position="214"/>
        <end position="236"/>
    </location>
</feature>
<feature type="transmembrane region" description="Helical" evidence="6">
    <location>
        <begin position="615"/>
        <end position="636"/>
    </location>
</feature>
<name>A0A838AB08_9PSEU</name>
<dbReference type="Pfam" id="PF09678">
    <property type="entry name" value="Caa3_CtaG"/>
    <property type="match status" value="1"/>
</dbReference>
<feature type="transmembrane region" description="Helical" evidence="6">
    <location>
        <begin position="111"/>
        <end position="129"/>
    </location>
</feature>
<dbReference type="InterPro" id="IPR032694">
    <property type="entry name" value="CopC/D"/>
</dbReference>
<feature type="domain" description="Copper resistance protein D" evidence="7">
    <location>
        <begin position="245"/>
        <end position="341"/>
    </location>
</feature>
<dbReference type="EMBL" id="JACCKD010000004">
    <property type="protein sequence ID" value="MBA0126424.1"/>
    <property type="molecule type" value="Genomic_DNA"/>
</dbReference>
<gene>
    <name evidence="8" type="ORF">H0B56_12810</name>
</gene>
<dbReference type="Proteomes" id="UP000582974">
    <property type="component" value="Unassembled WGS sequence"/>
</dbReference>
<comment type="subcellular location">
    <subcellularLocation>
        <location evidence="1">Cell membrane</location>
        <topology evidence="1">Multi-pass membrane protein</topology>
    </subcellularLocation>
</comment>
<dbReference type="InterPro" id="IPR008457">
    <property type="entry name" value="Cu-R_CopD_dom"/>
</dbReference>
<keyword evidence="3 6" id="KW-0812">Transmembrane</keyword>
<keyword evidence="5 6" id="KW-0472">Membrane</keyword>
<evidence type="ECO:0000313" key="9">
    <source>
        <dbReference type="Proteomes" id="UP000582974"/>
    </source>
</evidence>
<keyword evidence="2" id="KW-1003">Cell membrane</keyword>
<feature type="transmembrane region" description="Helical" evidence="6">
    <location>
        <begin position="66"/>
        <end position="90"/>
    </location>
</feature>
<keyword evidence="9" id="KW-1185">Reference proteome</keyword>
<feature type="transmembrane region" description="Helical" evidence="6">
    <location>
        <begin position="530"/>
        <end position="550"/>
    </location>
</feature>
<evidence type="ECO:0000256" key="4">
    <source>
        <dbReference type="ARBA" id="ARBA00022989"/>
    </source>
</evidence>
<keyword evidence="4 6" id="KW-1133">Transmembrane helix</keyword>
<feature type="transmembrane region" description="Helical" evidence="6">
    <location>
        <begin position="414"/>
        <end position="436"/>
    </location>
</feature>
<evidence type="ECO:0000256" key="6">
    <source>
        <dbReference type="SAM" id="Phobius"/>
    </source>
</evidence>
<feature type="transmembrane region" description="Helical" evidence="6">
    <location>
        <begin position="562"/>
        <end position="583"/>
    </location>
</feature>
<evidence type="ECO:0000256" key="2">
    <source>
        <dbReference type="ARBA" id="ARBA00022475"/>
    </source>
</evidence>
<comment type="caution">
    <text evidence="8">The sequence shown here is derived from an EMBL/GenBank/DDBJ whole genome shotgun (WGS) entry which is preliminary data.</text>
</comment>
<dbReference type="InterPro" id="IPR019108">
    <property type="entry name" value="Caa3_assmbl_CtaG-rel"/>
</dbReference>
<evidence type="ECO:0000259" key="7">
    <source>
        <dbReference type="Pfam" id="PF05425"/>
    </source>
</evidence>
<evidence type="ECO:0000256" key="5">
    <source>
        <dbReference type="ARBA" id="ARBA00023136"/>
    </source>
</evidence>
<reference evidence="8 9" key="1">
    <citation type="submission" date="2020-07" db="EMBL/GenBank/DDBJ databases">
        <title>Genome of Haloechinothrix sp.</title>
        <authorList>
            <person name="Tang S.-K."/>
            <person name="Yang L."/>
            <person name="Zhu W.-Y."/>
        </authorList>
    </citation>
    <scope>NUCLEOTIDE SEQUENCE [LARGE SCALE GENOMIC DNA]</scope>
    <source>
        <strain evidence="8 9">YIM 98757</strain>
    </source>
</reference>
<protein>
    <submittedName>
        <fullName evidence="8">Bifunctional copper resistance protein CopD/cytochrome c oxidase assembly protein</fullName>
    </submittedName>
</protein>
<feature type="transmembrane region" description="Helical" evidence="6">
    <location>
        <begin position="282"/>
        <end position="299"/>
    </location>
</feature>
<evidence type="ECO:0000256" key="3">
    <source>
        <dbReference type="ARBA" id="ARBA00022692"/>
    </source>
</evidence>
<feature type="transmembrane region" description="Helical" evidence="6">
    <location>
        <begin position="502"/>
        <end position="524"/>
    </location>
</feature>
<dbReference type="GO" id="GO:0006825">
    <property type="term" value="P:copper ion transport"/>
    <property type="evidence" value="ECO:0007669"/>
    <property type="project" value="InterPro"/>
</dbReference>
<organism evidence="8 9">
    <name type="scientific">Haloechinothrix aidingensis</name>
    <dbReference type="NCBI Taxonomy" id="2752311"/>
    <lineage>
        <taxon>Bacteria</taxon>
        <taxon>Bacillati</taxon>
        <taxon>Actinomycetota</taxon>
        <taxon>Actinomycetes</taxon>
        <taxon>Pseudonocardiales</taxon>
        <taxon>Pseudonocardiaceae</taxon>
        <taxon>Haloechinothrix</taxon>
    </lineage>
</organism>
<feature type="transmembrane region" description="Helical" evidence="6">
    <location>
        <begin position="157"/>
        <end position="176"/>
    </location>
</feature>
<dbReference type="AlphaFoldDB" id="A0A838AB08"/>
<feature type="transmembrane region" description="Helical" evidence="6">
    <location>
        <begin position="448"/>
        <end position="468"/>
    </location>
</feature>
<feature type="transmembrane region" description="Helical" evidence="6">
    <location>
        <begin position="382"/>
        <end position="402"/>
    </location>
</feature>
<feature type="transmembrane region" description="Helical" evidence="6">
    <location>
        <begin position="183"/>
        <end position="202"/>
    </location>
</feature>
<dbReference type="PANTHER" id="PTHR34820:SF4">
    <property type="entry name" value="INNER MEMBRANE PROTEIN YEBZ"/>
    <property type="match status" value="1"/>
</dbReference>
<sequence length="683" mass="72750">MPLEQPRSAEEAPAPARRPSSALPLLAAGVVLATFVAIGLVALTGVADYSVLGIEGPEVLTGYGTVVTRLLADIAAVVCIGSLLLATFLVPPQRTGVVGADGYAALRTAGVAAWAWFIAALAAVLYSAADAGGRGAHEMFDATVLVGLVSAVEQPKAWLITASIALVVAFGCRLALSWQWTALLFLFSITGLLPVAFTGHSASGGAHDLATDSLVFHLVAAALWVGGLIAVVALGWRRSPHIGLAARRFSSVALACWIAMALSGLVNALVRVSPASILETQYGLLLIGKVTALAMLGVFGHQQRSRAVRAVVERGDRRQLLQLGGVEVLIMFATLGLSAALSRTPYPAEGTEEPGTAEVLIGYELNGPPTLSRLLFDWRPDLIYGTLAIALAVLYLAGVRRLRRRGDPWPVGRTVAWLSGCASILIATSSGIGRYAPAMFSVHMGLHMIMSMVAPILLALGGAVTLALRAWRPAGKDNPPGPREWLLTLVESRLARVLTRPVVALVLFVGSFYLLYFSGLFDFALNYHSAHVAMNAHFLLVGYAFFWPLIGIDPAPRRLPALGRLGVMFVSVPFHAFFGVILMNATTVVGREFYNNLGLPWVTDLLTDQQLGGGMAWALGEIPVLLVFTALMVQWARADAREARRIDRRADATDDEDLAAYNAMLRQLAAQDGRQRHGGDRNA</sequence>
<feature type="transmembrane region" description="Helical" evidence="6">
    <location>
        <begin position="320"/>
        <end position="341"/>
    </location>
</feature>
<accession>A0A838AB08</accession>
<evidence type="ECO:0000256" key="1">
    <source>
        <dbReference type="ARBA" id="ARBA00004651"/>
    </source>
</evidence>
<feature type="transmembrane region" description="Helical" evidence="6">
    <location>
        <begin position="21"/>
        <end position="46"/>
    </location>
</feature>
<evidence type="ECO:0000313" key="8">
    <source>
        <dbReference type="EMBL" id="MBA0126424.1"/>
    </source>
</evidence>
<dbReference type="Pfam" id="PF05425">
    <property type="entry name" value="CopD"/>
    <property type="match status" value="1"/>
</dbReference>